<feature type="binding site" evidence="8">
    <location>
        <position position="116"/>
    </location>
    <ligand>
        <name>Zn(2+)</name>
        <dbReference type="ChEBI" id="CHEBI:29105"/>
        <note>catalytic</note>
    </ligand>
</feature>
<protein>
    <recommendedName>
        <fullName evidence="8">Endoribonuclease YbeY</fullName>
        <ecNumber evidence="8">3.1.-.-</ecNumber>
    </recommendedName>
</protein>
<gene>
    <name evidence="8" type="primary">ybeY</name>
    <name evidence="9" type="ORF">B9H00_14835</name>
</gene>
<dbReference type="EC" id="3.1.-.-" evidence="8"/>
<comment type="function">
    <text evidence="8">Single strand-specific metallo-endoribonuclease involved in late-stage 70S ribosome quality control and in maturation of the 3' terminus of the 16S rRNA.</text>
</comment>
<evidence type="ECO:0000256" key="2">
    <source>
        <dbReference type="ARBA" id="ARBA00022517"/>
    </source>
</evidence>
<dbReference type="Gene3D" id="3.40.390.30">
    <property type="entry name" value="Metalloproteases ('zincins'), catalytic domain"/>
    <property type="match status" value="1"/>
</dbReference>
<dbReference type="NCBIfam" id="TIGR00043">
    <property type="entry name" value="rRNA maturation RNase YbeY"/>
    <property type="match status" value="1"/>
</dbReference>
<dbReference type="InterPro" id="IPR023091">
    <property type="entry name" value="MetalPrtase_cat_dom_sf_prd"/>
</dbReference>
<dbReference type="InterPro" id="IPR002036">
    <property type="entry name" value="YbeY"/>
</dbReference>
<keyword evidence="7 8" id="KW-0862">Zinc</keyword>
<comment type="similarity">
    <text evidence="1 8">Belongs to the endoribonuclease YbeY family.</text>
</comment>
<dbReference type="HAMAP" id="MF_00009">
    <property type="entry name" value="Endoribonucl_YbeY"/>
    <property type="match status" value="1"/>
</dbReference>
<dbReference type="KEGG" id="kma:B9H00_14835"/>
<dbReference type="Proteomes" id="UP000194457">
    <property type="component" value="Chromosome"/>
</dbReference>
<dbReference type="PANTHER" id="PTHR46986:SF1">
    <property type="entry name" value="ENDORIBONUCLEASE YBEY, CHLOROPLASTIC"/>
    <property type="match status" value="1"/>
</dbReference>
<feature type="binding site" evidence="8">
    <location>
        <position position="126"/>
    </location>
    <ligand>
        <name>Zn(2+)</name>
        <dbReference type="ChEBI" id="CHEBI:29105"/>
        <note>catalytic</note>
    </ligand>
</feature>
<dbReference type="GO" id="GO:0004222">
    <property type="term" value="F:metalloendopeptidase activity"/>
    <property type="evidence" value="ECO:0007669"/>
    <property type="project" value="InterPro"/>
</dbReference>
<keyword evidence="4 8" id="KW-0479">Metal-binding</keyword>
<comment type="subcellular location">
    <subcellularLocation>
        <location evidence="8">Cytoplasm</location>
    </subcellularLocation>
</comment>
<evidence type="ECO:0000256" key="3">
    <source>
        <dbReference type="ARBA" id="ARBA00022722"/>
    </source>
</evidence>
<evidence type="ECO:0000256" key="6">
    <source>
        <dbReference type="ARBA" id="ARBA00022801"/>
    </source>
</evidence>
<dbReference type="OrthoDB" id="9807740at2"/>
<keyword evidence="6 8" id="KW-0378">Hydrolase</keyword>
<evidence type="ECO:0000313" key="9">
    <source>
        <dbReference type="EMBL" id="ART64166.1"/>
    </source>
</evidence>
<proteinExistence type="inferred from homology"/>
<evidence type="ECO:0000313" key="10">
    <source>
        <dbReference type="Proteomes" id="UP000194457"/>
    </source>
</evidence>
<dbReference type="PANTHER" id="PTHR46986">
    <property type="entry name" value="ENDORIBONUCLEASE YBEY, CHLOROPLASTIC"/>
    <property type="match status" value="1"/>
</dbReference>
<dbReference type="EMBL" id="CP021358">
    <property type="protein sequence ID" value="ART64166.1"/>
    <property type="molecule type" value="Genomic_DNA"/>
</dbReference>
<dbReference type="GO" id="GO:0005737">
    <property type="term" value="C:cytoplasm"/>
    <property type="evidence" value="ECO:0007669"/>
    <property type="project" value="UniProtKB-SubCell"/>
</dbReference>
<reference evidence="9 10" key="1">
    <citation type="submission" date="2017-05" db="EMBL/GenBank/DDBJ databases">
        <authorList>
            <person name="Song R."/>
            <person name="Chenine A.L."/>
            <person name="Ruprecht R.M."/>
        </authorList>
    </citation>
    <scope>NUCLEOTIDE SEQUENCE [LARGE SCALE GENOMIC DNA]</scope>
    <source>
        <strain evidence="9">SW32</strain>
    </source>
</reference>
<feature type="binding site" evidence="8">
    <location>
        <position position="120"/>
    </location>
    <ligand>
        <name>Zn(2+)</name>
        <dbReference type="ChEBI" id="CHEBI:29105"/>
        <note>catalytic</note>
    </ligand>
</feature>
<sequence length="175" mass="19817">MSDAVHVDCQVAVDFDALPDEQALEHWFATVLKHFPGEIRREMTVRFASEEESRSLNHDYRGRDKSTNVLSFPFEAPPEVPLPLLGDLVVSPHVVAREALEQQKRLEDHFAHMIVHGTLHLLGLDHIDDDEAETMEQLERDILSTLGISDPYAVAPEDFGVRDSHQVSEEKRTDA</sequence>
<dbReference type="GO" id="GO:0004521">
    <property type="term" value="F:RNA endonuclease activity"/>
    <property type="evidence" value="ECO:0007669"/>
    <property type="project" value="UniProtKB-UniRule"/>
</dbReference>
<dbReference type="GO" id="GO:0008270">
    <property type="term" value="F:zinc ion binding"/>
    <property type="evidence" value="ECO:0007669"/>
    <property type="project" value="UniProtKB-UniRule"/>
</dbReference>
<dbReference type="GO" id="GO:0006364">
    <property type="term" value="P:rRNA processing"/>
    <property type="evidence" value="ECO:0007669"/>
    <property type="project" value="UniProtKB-UniRule"/>
</dbReference>
<keyword evidence="2 8" id="KW-0690">Ribosome biogenesis</keyword>
<comment type="cofactor">
    <cofactor evidence="8">
        <name>Zn(2+)</name>
        <dbReference type="ChEBI" id="CHEBI:29105"/>
    </cofactor>
    <text evidence="8">Binds 1 zinc ion.</text>
</comment>
<keyword evidence="3 8" id="KW-0540">Nuclease</keyword>
<keyword evidence="5 8" id="KW-0255">Endonuclease</keyword>
<evidence type="ECO:0000256" key="4">
    <source>
        <dbReference type="ARBA" id="ARBA00022723"/>
    </source>
</evidence>
<dbReference type="AlphaFoldDB" id="A0A240USQ5"/>
<keyword evidence="8" id="KW-0698">rRNA processing</keyword>
<dbReference type="RefSeq" id="WP_086901305.1">
    <property type="nucleotide sequence ID" value="NZ_CP021358.1"/>
</dbReference>
<dbReference type="SUPFAM" id="SSF55486">
    <property type="entry name" value="Metalloproteases ('zincins'), catalytic domain"/>
    <property type="match status" value="1"/>
</dbReference>
<evidence type="ECO:0000256" key="1">
    <source>
        <dbReference type="ARBA" id="ARBA00010875"/>
    </source>
</evidence>
<dbReference type="Pfam" id="PF02130">
    <property type="entry name" value="YbeY"/>
    <property type="match status" value="1"/>
</dbReference>
<organism evidence="9 10">
    <name type="scientific">Kushneria marisflavi</name>
    <dbReference type="NCBI Taxonomy" id="157779"/>
    <lineage>
        <taxon>Bacteria</taxon>
        <taxon>Pseudomonadati</taxon>
        <taxon>Pseudomonadota</taxon>
        <taxon>Gammaproteobacteria</taxon>
        <taxon>Oceanospirillales</taxon>
        <taxon>Halomonadaceae</taxon>
        <taxon>Kushneria</taxon>
    </lineage>
</organism>
<name>A0A240USQ5_9GAMM</name>
<keyword evidence="8" id="KW-0963">Cytoplasm</keyword>
<evidence type="ECO:0000256" key="7">
    <source>
        <dbReference type="ARBA" id="ARBA00022833"/>
    </source>
</evidence>
<keyword evidence="10" id="KW-1185">Reference proteome</keyword>
<accession>A0A240USQ5</accession>
<evidence type="ECO:0000256" key="8">
    <source>
        <dbReference type="HAMAP-Rule" id="MF_00009"/>
    </source>
</evidence>
<evidence type="ECO:0000256" key="5">
    <source>
        <dbReference type="ARBA" id="ARBA00022759"/>
    </source>
</evidence>